<evidence type="ECO:0000256" key="1">
    <source>
        <dbReference type="ARBA" id="ARBA00004990"/>
    </source>
</evidence>
<dbReference type="GO" id="GO:0004592">
    <property type="term" value="F:pantoate-beta-alanine ligase activity"/>
    <property type="evidence" value="ECO:0007669"/>
    <property type="project" value="UniProtKB-EC"/>
</dbReference>
<dbReference type="EMBL" id="KE504132">
    <property type="protein sequence ID" value="EPT03022.1"/>
    <property type="molecule type" value="Genomic_DNA"/>
</dbReference>
<evidence type="ECO:0000256" key="7">
    <source>
        <dbReference type="ARBA" id="ARBA00022741"/>
    </source>
</evidence>
<dbReference type="PANTHER" id="PTHR21299:SF1">
    <property type="entry name" value="PANTOATE--BETA-ALANINE LIGASE"/>
    <property type="match status" value="1"/>
</dbReference>
<comment type="pathway">
    <text evidence="1">Cofactor biosynthesis; (R)-pantothenate biosynthesis; (R)-pantothenate from (R)-pantoate and beta-alanine: step 1/1.</text>
</comment>
<dbReference type="NCBIfam" id="TIGR00018">
    <property type="entry name" value="panC"/>
    <property type="match status" value="1"/>
</dbReference>
<keyword evidence="7" id="KW-0547">Nucleotide-binding</keyword>
<dbReference type="InterPro" id="IPR042176">
    <property type="entry name" value="Pantoate_ligase_C"/>
</dbReference>
<proteinExistence type="inferred from homology"/>
<protein>
    <recommendedName>
        <fullName evidence="4">Pantoate--beta-alanine ligase</fullName>
        <ecNumber evidence="3">6.3.2.1</ecNumber>
    </recommendedName>
    <alternativeName>
        <fullName evidence="10">Pantoate-activating enzyme</fullName>
    </alternativeName>
    <alternativeName>
        <fullName evidence="9">Pantothenate synthetase</fullName>
    </alternativeName>
</protein>
<evidence type="ECO:0000256" key="11">
    <source>
        <dbReference type="ARBA" id="ARBA00048258"/>
    </source>
</evidence>
<evidence type="ECO:0000256" key="8">
    <source>
        <dbReference type="ARBA" id="ARBA00022840"/>
    </source>
</evidence>
<evidence type="ECO:0000256" key="2">
    <source>
        <dbReference type="ARBA" id="ARBA00009256"/>
    </source>
</evidence>
<sequence>MSSSTVPECAFPVFTTVSSYREWRRKAFDEKQTVGFVATMGALHEGHLALVKRSLAANDHTVVSIFVNPAQFAPHEDLATYPSTLPRDLELLSTISLQVKTSENEGALIRTPSAVFLPTISEMYPTGISQNVTEQKGTFVEVKGYGHQMEGKTRPTFFRGVATVVMKLFNAIEPTRSYFGQKDIQQALLLRRMARDMLMAHPSPDKIHIVPTVRDTTSSLALSSRNAYLTSRERQIAAPALHAALQAAKSAWQNGMSKQHCISDAQAVINTVTEKVMSDRNEDSTDVRLDYIEMNDPDSFDILPEDTTRVLWDSDRARDRAVVLSGAMWVGKTRLIDNIILGDTRQLGIME</sequence>
<keyword evidence="13" id="KW-1185">Reference proteome</keyword>
<dbReference type="HAMAP" id="MF_00158">
    <property type="entry name" value="PanC"/>
    <property type="match status" value="1"/>
</dbReference>
<dbReference type="GO" id="GO:0005524">
    <property type="term" value="F:ATP binding"/>
    <property type="evidence" value="ECO:0007669"/>
    <property type="project" value="UniProtKB-KW"/>
</dbReference>
<dbReference type="UniPathway" id="UPA00028">
    <property type="reaction ID" value="UER00005"/>
</dbReference>
<dbReference type="InterPro" id="IPR004821">
    <property type="entry name" value="Cyt_trans-like"/>
</dbReference>
<dbReference type="CDD" id="cd00560">
    <property type="entry name" value="PanC"/>
    <property type="match status" value="1"/>
</dbReference>
<dbReference type="PANTHER" id="PTHR21299">
    <property type="entry name" value="CYTIDYLATE KINASE/PANTOATE-BETA-ALANINE LIGASE"/>
    <property type="match status" value="1"/>
</dbReference>
<dbReference type="SUPFAM" id="SSF52374">
    <property type="entry name" value="Nucleotidylyl transferase"/>
    <property type="match status" value="1"/>
</dbReference>
<evidence type="ECO:0000313" key="13">
    <source>
        <dbReference type="Proteomes" id="UP000015241"/>
    </source>
</evidence>
<dbReference type="STRING" id="743788.S8EDF0"/>
<dbReference type="Pfam" id="PF02569">
    <property type="entry name" value="Pantoate_ligase"/>
    <property type="match status" value="1"/>
</dbReference>
<evidence type="ECO:0000256" key="4">
    <source>
        <dbReference type="ARBA" id="ARBA00015647"/>
    </source>
</evidence>
<name>S8EDF0_FOMSC</name>
<dbReference type="Gene3D" id="3.30.1300.10">
    <property type="entry name" value="Pantoate-beta-alanine ligase, C-terminal domain"/>
    <property type="match status" value="1"/>
</dbReference>
<organism evidence="12 13">
    <name type="scientific">Fomitopsis schrenkii</name>
    <name type="common">Brown rot fungus</name>
    <dbReference type="NCBI Taxonomy" id="2126942"/>
    <lineage>
        <taxon>Eukaryota</taxon>
        <taxon>Fungi</taxon>
        <taxon>Dikarya</taxon>
        <taxon>Basidiomycota</taxon>
        <taxon>Agaricomycotina</taxon>
        <taxon>Agaricomycetes</taxon>
        <taxon>Polyporales</taxon>
        <taxon>Fomitopsis</taxon>
    </lineage>
</organism>
<gene>
    <name evidence="12" type="ORF">FOMPIDRAFT_1159617</name>
</gene>
<keyword evidence="6" id="KW-0566">Pantothenate biosynthesis</keyword>
<evidence type="ECO:0000256" key="6">
    <source>
        <dbReference type="ARBA" id="ARBA00022655"/>
    </source>
</evidence>
<dbReference type="NCBIfam" id="TIGR00125">
    <property type="entry name" value="cyt_tran_rel"/>
    <property type="match status" value="1"/>
</dbReference>
<dbReference type="HOGENOM" id="CLU_047148_1_0_1"/>
<dbReference type="InParanoid" id="S8EDF0"/>
<evidence type="ECO:0000313" key="12">
    <source>
        <dbReference type="EMBL" id="EPT03022.1"/>
    </source>
</evidence>
<dbReference type="eggNOG" id="KOG3042">
    <property type="taxonomic scope" value="Eukaryota"/>
</dbReference>
<dbReference type="EC" id="6.3.2.1" evidence="3"/>
<evidence type="ECO:0000256" key="3">
    <source>
        <dbReference type="ARBA" id="ARBA00012219"/>
    </source>
</evidence>
<dbReference type="AlphaFoldDB" id="S8EDF0"/>
<dbReference type="InterPro" id="IPR014729">
    <property type="entry name" value="Rossmann-like_a/b/a_fold"/>
</dbReference>
<evidence type="ECO:0000256" key="5">
    <source>
        <dbReference type="ARBA" id="ARBA00022598"/>
    </source>
</evidence>
<dbReference type="InterPro" id="IPR003721">
    <property type="entry name" value="Pantoate_ligase"/>
</dbReference>
<dbReference type="OrthoDB" id="2020436at2759"/>
<dbReference type="Proteomes" id="UP000015241">
    <property type="component" value="Unassembled WGS sequence"/>
</dbReference>
<dbReference type="FunCoup" id="S8EDF0">
    <property type="interactions" value="334"/>
</dbReference>
<comment type="catalytic activity">
    <reaction evidence="11">
        <text>(R)-pantoate + beta-alanine + ATP = (R)-pantothenate + AMP + diphosphate + H(+)</text>
        <dbReference type="Rhea" id="RHEA:10912"/>
        <dbReference type="ChEBI" id="CHEBI:15378"/>
        <dbReference type="ChEBI" id="CHEBI:15980"/>
        <dbReference type="ChEBI" id="CHEBI:29032"/>
        <dbReference type="ChEBI" id="CHEBI:30616"/>
        <dbReference type="ChEBI" id="CHEBI:33019"/>
        <dbReference type="ChEBI" id="CHEBI:57966"/>
        <dbReference type="ChEBI" id="CHEBI:456215"/>
        <dbReference type="EC" id="6.3.2.1"/>
    </reaction>
</comment>
<reference evidence="12 13" key="1">
    <citation type="journal article" date="2012" name="Science">
        <title>The Paleozoic origin of enzymatic lignin decomposition reconstructed from 31 fungal genomes.</title>
        <authorList>
            <person name="Floudas D."/>
            <person name="Binder M."/>
            <person name="Riley R."/>
            <person name="Barry K."/>
            <person name="Blanchette R.A."/>
            <person name="Henrissat B."/>
            <person name="Martinez A.T."/>
            <person name="Otillar R."/>
            <person name="Spatafora J.W."/>
            <person name="Yadav J.S."/>
            <person name="Aerts A."/>
            <person name="Benoit I."/>
            <person name="Boyd A."/>
            <person name="Carlson A."/>
            <person name="Copeland A."/>
            <person name="Coutinho P.M."/>
            <person name="de Vries R.P."/>
            <person name="Ferreira P."/>
            <person name="Findley K."/>
            <person name="Foster B."/>
            <person name="Gaskell J."/>
            <person name="Glotzer D."/>
            <person name="Gorecki P."/>
            <person name="Heitman J."/>
            <person name="Hesse C."/>
            <person name="Hori C."/>
            <person name="Igarashi K."/>
            <person name="Jurgens J.A."/>
            <person name="Kallen N."/>
            <person name="Kersten P."/>
            <person name="Kohler A."/>
            <person name="Kuees U."/>
            <person name="Kumar T.K.A."/>
            <person name="Kuo A."/>
            <person name="LaButti K."/>
            <person name="Larrondo L.F."/>
            <person name="Lindquist E."/>
            <person name="Ling A."/>
            <person name="Lombard V."/>
            <person name="Lucas S."/>
            <person name="Lundell T."/>
            <person name="Martin R."/>
            <person name="McLaughlin D.J."/>
            <person name="Morgenstern I."/>
            <person name="Morin E."/>
            <person name="Murat C."/>
            <person name="Nagy L.G."/>
            <person name="Nolan M."/>
            <person name="Ohm R.A."/>
            <person name="Patyshakuliyeva A."/>
            <person name="Rokas A."/>
            <person name="Ruiz-Duenas F.J."/>
            <person name="Sabat G."/>
            <person name="Salamov A."/>
            <person name="Samejima M."/>
            <person name="Schmutz J."/>
            <person name="Slot J.C."/>
            <person name="St John F."/>
            <person name="Stenlid J."/>
            <person name="Sun H."/>
            <person name="Sun S."/>
            <person name="Syed K."/>
            <person name="Tsang A."/>
            <person name="Wiebenga A."/>
            <person name="Young D."/>
            <person name="Pisabarro A."/>
            <person name="Eastwood D.C."/>
            <person name="Martin F."/>
            <person name="Cullen D."/>
            <person name="Grigoriev I.V."/>
            <person name="Hibbett D.S."/>
        </authorList>
    </citation>
    <scope>NUCLEOTIDE SEQUENCE</scope>
    <source>
        <strain evidence="13">FP-58527</strain>
    </source>
</reference>
<evidence type="ECO:0000256" key="9">
    <source>
        <dbReference type="ARBA" id="ARBA00029902"/>
    </source>
</evidence>
<comment type="similarity">
    <text evidence="2">Belongs to the pantothenate synthetase family.</text>
</comment>
<keyword evidence="5" id="KW-0436">Ligase</keyword>
<keyword evidence="8" id="KW-0067">ATP-binding</keyword>
<evidence type="ECO:0000256" key="10">
    <source>
        <dbReference type="ARBA" id="ARBA00032806"/>
    </source>
</evidence>
<dbReference type="GO" id="GO:0015940">
    <property type="term" value="P:pantothenate biosynthetic process"/>
    <property type="evidence" value="ECO:0007669"/>
    <property type="project" value="UniProtKB-UniPathway"/>
</dbReference>
<dbReference type="Gene3D" id="3.40.50.620">
    <property type="entry name" value="HUPs"/>
    <property type="match status" value="1"/>
</dbReference>
<accession>S8EDF0</accession>